<dbReference type="KEGG" id="aag:5564504"/>
<dbReference type="PROSITE" id="PS50033">
    <property type="entry name" value="UBX"/>
    <property type="match status" value="1"/>
</dbReference>
<protein>
    <submittedName>
        <fullName evidence="4">AAEL004287-PA</fullName>
    </submittedName>
</protein>
<name>A0A1S4F758_AEDAE</name>
<reference evidence="4" key="2">
    <citation type="journal article" date="2007" name="Science">
        <title>Genome sequence of Aedes aegypti, a major arbovirus vector.</title>
        <authorList>
            <person name="Nene V."/>
            <person name="Wortman J.R."/>
            <person name="Lawson D."/>
            <person name="Haas B."/>
            <person name="Kodira C."/>
            <person name="Tu Z.J."/>
            <person name="Loftus B."/>
            <person name="Xi Z."/>
            <person name="Megy K."/>
            <person name="Grabherr M."/>
            <person name="Ren Q."/>
            <person name="Zdobnov E.M."/>
            <person name="Lobo N.F."/>
            <person name="Campbell K.S."/>
            <person name="Brown S.E."/>
            <person name="Bonaldo M.F."/>
            <person name="Zhu J."/>
            <person name="Sinkins S.P."/>
            <person name="Hogenkamp D.G."/>
            <person name="Amedeo P."/>
            <person name="Arensburger P."/>
            <person name="Atkinson P.W."/>
            <person name="Bidwell S."/>
            <person name="Biedler J."/>
            <person name="Birney E."/>
            <person name="Bruggner R.V."/>
            <person name="Costas J."/>
            <person name="Coy M.R."/>
            <person name="Crabtree J."/>
            <person name="Crawford M."/>
            <person name="Debruyn B."/>
            <person name="Decaprio D."/>
            <person name="Eiglmeier K."/>
            <person name="Eisenstadt E."/>
            <person name="El-Dorry H."/>
            <person name="Gelbart W.M."/>
            <person name="Gomes S.L."/>
            <person name="Hammond M."/>
            <person name="Hannick L.I."/>
            <person name="Hogan J.R."/>
            <person name="Holmes M.H."/>
            <person name="Jaffe D."/>
            <person name="Johnston J.S."/>
            <person name="Kennedy R.C."/>
            <person name="Koo H."/>
            <person name="Kravitz S."/>
            <person name="Kriventseva E.V."/>
            <person name="Kulp D."/>
            <person name="Labutti K."/>
            <person name="Lee E."/>
            <person name="Li S."/>
            <person name="Lovin D.D."/>
            <person name="Mao C."/>
            <person name="Mauceli E."/>
            <person name="Menck C.F."/>
            <person name="Miller J.R."/>
            <person name="Montgomery P."/>
            <person name="Mori A."/>
            <person name="Nascimento A.L."/>
            <person name="Naveira H.F."/>
            <person name="Nusbaum C."/>
            <person name="O'leary S."/>
            <person name="Orvis J."/>
            <person name="Pertea M."/>
            <person name="Quesneville H."/>
            <person name="Reidenbach K.R."/>
            <person name="Rogers Y.H."/>
            <person name="Roth C.W."/>
            <person name="Schneider J.R."/>
            <person name="Schatz M."/>
            <person name="Shumway M."/>
            <person name="Stanke M."/>
            <person name="Stinson E.O."/>
            <person name="Tubio J.M."/>
            <person name="Vanzee J.P."/>
            <person name="Verjovski-Almeida S."/>
            <person name="Werner D."/>
            <person name="White O."/>
            <person name="Wyder S."/>
            <person name="Zeng Q."/>
            <person name="Zhao Q."/>
            <person name="Zhao Y."/>
            <person name="Hill C.A."/>
            <person name="Raikhel A.S."/>
            <person name="Soares M.B."/>
            <person name="Knudson D.L."/>
            <person name="Lee N.H."/>
            <person name="Galagan J."/>
            <person name="Salzberg S.L."/>
            <person name="Paulsen I.T."/>
            <person name="Dimopoulos G."/>
            <person name="Collins F.H."/>
            <person name="Birren B."/>
            <person name="Fraser-Liggett C.M."/>
            <person name="Severson D.W."/>
        </authorList>
    </citation>
    <scope>NUCLEOTIDE SEQUENCE [LARGE SCALE GENOMIC DNA]</scope>
    <source>
        <strain evidence="4">Liverpool</strain>
    </source>
</reference>
<dbReference type="InterPro" id="IPR001012">
    <property type="entry name" value="UBX_dom"/>
</dbReference>
<dbReference type="HOGENOM" id="CLU_047924_0_0_1"/>
<proteinExistence type="predicted"/>
<evidence type="ECO:0000259" key="3">
    <source>
        <dbReference type="PROSITE" id="PS50033"/>
    </source>
</evidence>
<reference evidence="4" key="3">
    <citation type="submission" date="2012-09" db="EMBL/GenBank/DDBJ databases">
        <authorList>
            <consortium name="VectorBase"/>
        </authorList>
    </citation>
    <scope>NUCLEOTIDE SEQUENCE</scope>
    <source>
        <strain evidence="4">Liverpool</strain>
    </source>
</reference>
<dbReference type="PANTHER" id="PTHR23322:SF1">
    <property type="entry name" value="FAS-ASSOCIATED FACTOR 2"/>
    <property type="match status" value="1"/>
</dbReference>
<dbReference type="InterPro" id="IPR029071">
    <property type="entry name" value="Ubiquitin-like_domsf"/>
</dbReference>
<evidence type="ECO:0000256" key="1">
    <source>
        <dbReference type="ARBA" id="ARBA00023054"/>
    </source>
</evidence>
<dbReference type="Pfam" id="PF21021">
    <property type="entry name" value="FAF1"/>
    <property type="match status" value="1"/>
</dbReference>
<dbReference type="Proteomes" id="UP000682892">
    <property type="component" value="Chromosome 2"/>
</dbReference>
<dbReference type="Pfam" id="PF00789">
    <property type="entry name" value="UBX"/>
    <property type="match status" value="1"/>
</dbReference>
<dbReference type="SUPFAM" id="SSF54236">
    <property type="entry name" value="Ubiquitin-like"/>
    <property type="match status" value="1"/>
</dbReference>
<dbReference type="EMBL" id="CH477298">
    <property type="protein sequence ID" value="EAT44329.1"/>
    <property type="molecule type" value="Genomic_DNA"/>
</dbReference>
<dbReference type="Gene3D" id="3.40.30.10">
    <property type="entry name" value="Glutaredoxin"/>
    <property type="match status" value="1"/>
</dbReference>
<dbReference type="InterPro" id="IPR049483">
    <property type="entry name" value="FAF1_2-like_UAS"/>
</dbReference>
<evidence type="ECO:0000313" key="4">
    <source>
        <dbReference type="EMBL" id="EAT44329.1"/>
    </source>
</evidence>
<dbReference type="OrthoDB" id="1026733at2759"/>
<dbReference type="CDD" id="cd16120">
    <property type="entry name" value="UBX_UBXN3B"/>
    <property type="match status" value="1"/>
</dbReference>
<accession>A0A1S4F758</accession>
<gene>
    <name evidence="4" type="ORF">AaeL_AAEL004287</name>
</gene>
<dbReference type="GO" id="GO:0005783">
    <property type="term" value="C:endoplasmic reticulum"/>
    <property type="evidence" value="ECO:0007669"/>
    <property type="project" value="TreeGrafter"/>
</dbReference>
<dbReference type="SMART" id="SM00594">
    <property type="entry name" value="UAS"/>
    <property type="match status" value="1"/>
</dbReference>
<dbReference type="InterPro" id="IPR050730">
    <property type="entry name" value="UBX_domain-protein"/>
</dbReference>
<dbReference type="GO" id="GO:0043130">
    <property type="term" value="F:ubiquitin binding"/>
    <property type="evidence" value="ECO:0007669"/>
    <property type="project" value="TreeGrafter"/>
</dbReference>
<reference evidence="4" key="1">
    <citation type="submission" date="2005-10" db="EMBL/GenBank/DDBJ databases">
        <authorList>
            <person name="Loftus B.J."/>
            <person name="Nene V.M."/>
            <person name="Hannick L.I."/>
            <person name="Bidwell S."/>
            <person name="Haas B."/>
            <person name="Amedeo P."/>
            <person name="Orvis J."/>
            <person name="Wortman J.R."/>
            <person name="White O.R."/>
            <person name="Salzberg S."/>
            <person name="Shumway M."/>
            <person name="Koo H."/>
            <person name="Zhao Y."/>
            <person name="Holmes M."/>
            <person name="Miller J."/>
            <person name="Schatz M."/>
            <person name="Pop M."/>
            <person name="Pai G."/>
            <person name="Utterback T."/>
            <person name="Rogers Y.-H."/>
            <person name="Kravitz S."/>
            <person name="Fraser C.M."/>
        </authorList>
    </citation>
    <scope>NUCLEOTIDE SEQUENCE</scope>
    <source>
        <strain evidence="4">Liverpool</strain>
    </source>
</reference>
<sequence>MDNDGMSNEQTEKVLQFQDITGLDDINVCRDILIRHQWDLEVAFQEHLNIREGRPSAYATESRAPQVVNDRFLQHVFAAQRGPSVPVPSGIGGMIGFVVNYVFNFCYSTLSSIVTAFLSLFKDRERIVTDPLGDVLNFIQNYNEKFPEHPVFYQGTYAQALNDAKRELKFLLVYVHSESKSETTSFCRDTLSNPQVVEYVNRRMLFWACDVSSPEGYRVSHSINARTYPVLVIIALRANKMVIMGRMEGYCGAEELIRRMETVVNDNEVWLNQARQERLERDLTQTLRQQQDEAYQMSLRADQEKQRRKQEEREKELRAQQAIVEEQLAEQQRLENIERLKLELATQVPSEPEPGAPGTISIVFKLPSGLRLERRFHASNTLKDVHNFIFCHPDAPDSFEITTNFPKRVLQCEANHNESNGVSLPTLVNAGLKNREVLFVADLDA</sequence>
<organism evidence="4 5">
    <name type="scientific">Aedes aegypti</name>
    <name type="common">Yellowfever mosquito</name>
    <name type="synonym">Culex aegypti</name>
    <dbReference type="NCBI Taxonomy" id="7159"/>
    <lineage>
        <taxon>Eukaryota</taxon>
        <taxon>Metazoa</taxon>
        <taxon>Ecdysozoa</taxon>
        <taxon>Arthropoda</taxon>
        <taxon>Hexapoda</taxon>
        <taxon>Insecta</taxon>
        <taxon>Pterygota</taxon>
        <taxon>Neoptera</taxon>
        <taxon>Endopterygota</taxon>
        <taxon>Diptera</taxon>
        <taxon>Nematocera</taxon>
        <taxon>Culicoidea</taxon>
        <taxon>Culicidae</taxon>
        <taxon>Culicinae</taxon>
        <taxon>Aedini</taxon>
        <taxon>Aedes</taxon>
        <taxon>Stegomyia</taxon>
    </lineage>
</organism>
<dbReference type="InterPro" id="IPR036249">
    <property type="entry name" value="Thioredoxin-like_sf"/>
</dbReference>
<dbReference type="Gene3D" id="3.10.20.90">
    <property type="entry name" value="Phosphatidylinositol 3-kinase Catalytic Subunit, Chain A, domain 1"/>
    <property type="match status" value="1"/>
</dbReference>
<feature type="domain" description="UBX" evidence="3">
    <location>
        <begin position="355"/>
        <end position="440"/>
    </location>
</feature>
<dbReference type="OMA" id="ILIRHQW"/>
<dbReference type="Pfam" id="PF14555">
    <property type="entry name" value="UBA_4"/>
    <property type="match status" value="1"/>
</dbReference>
<dbReference type="AlphaFoldDB" id="A0A1S4F758"/>
<feature type="coiled-coil region" evidence="2">
    <location>
        <begin position="300"/>
        <end position="334"/>
    </location>
</feature>
<dbReference type="InterPro" id="IPR006577">
    <property type="entry name" value="UAS"/>
</dbReference>
<evidence type="ECO:0000313" key="5">
    <source>
        <dbReference type="Proteomes" id="UP000682892"/>
    </source>
</evidence>
<keyword evidence="1 2" id="KW-0175">Coiled coil</keyword>
<dbReference type="CTD" id="23197"/>
<dbReference type="SUPFAM" id="SSF52833">
    <property type="entry name" value="Thioredoxin-like"/>
    <property type="match status" value="1"/>
</dbReference>
<dbReference type="PANTHER" id="PTHR23322">
    <property type="entry name" value="FAS-ASSOCIATED PROTEIN"/>
    <property type="match status" value="1"/>
</dbReference>
<evidence type="ECO:0000256" key="2">
    <source>
        <dbReference type="SAM" id="Coils"/>
    </source>
</evidence>
<dbReference type="Gene3D" id="1.10.8.10">
    <property type="entry name" value="DNA helicase RuvA subunit, C-terminal domain"/>
    <property type="match status" value="1"/>
</dbReference>
<dbReference type="GO" id="GO:0036503">
    <property type="term" value="P:ERAD pathway"/>
    <property type="evidence" value="ECO:0007669"/>
    <property type="project" value="TreeGrafter"/>
</dbReference>